<keyword evidence="3" id="KW-1185">Reference proteome</keyword>
<evidence type="ECO:0000313" key="3">
    <source>
        <dbReference type="Proteomes" id="UP000269774"/>
    </source>
</evidence>
<dbReference type="OrthoDB" id="7297112at2"/>
<dbReference type="InterPro" id="IPR005135">
    <property type="entry name" value="Endo/exonuclease/phosphatase"/>
</dbReference>
<organism evidence="2 3">
    <name type="scientific">Stutzerimonas zhaodongensis</name>
    <dbReference type="NCBI Taxonomy" id="1176257"/>
    <lineage>
        <taxon>Bacteria</taxon>
        <taxon>Pseudomonadati</taxon>
        <taxon>Pseudomonadota</taxon>
        <taxon>Gammaproteobacteria</taxon>
        <taxon>Pseudomonadales</taxon>
        <taxon>Pseudomonadaceae</taxon>
        <taxon>Stutzerimonas</taxon>
    </lineage>
</organism>
<dbReference type="AlphaFoldDB" id="A0A3M2HX41"/>
<feature type="domain" description="Endonuclease/exonuclease/phosphatase" evidence="1">
    <location>
        <begin position="64"/>
        <end position="260"/>
    </location>
</feature>
<gene>
    <name evidence="2" type="ORF">EA797_04400</name>
</gene>
<evidence type="ECO:0000313" key="2">
    <source>
        <dbReference type="EMBL" id="RMH91979.1"/>
    </source>
</evidence>
<sequence>MNPPQLSFAWWNTSFKAPVISVNKINHKALLRAWFLFCHLDDLLNLDFIAFGEVNNDFMAQIDPMLTHSGFKGIDASGRDGRITNDIGIFYKTETLELIDHESIIKPHYSGRLKIATLFRFNIKATVEPIYFFVAHWPSKLSRPELGRDELGIALRDYIDEIFEEEGYNAKIIIIGDFNNEPFEEPIYDKLRATRDRKLLLTKPFFLYNPFWRTLGGPAPYCGRSEVSPCHGTYYLKTSQHVTKWFTFDQIIVSSAFLGHGDWHLAEGLTTVLSYDNSSILGAEFFKDHDHLPIYGKVEKYEQNT</sequence>
<dbReference type="Proteomes" id="UP000269774">
    <property type="component" value="Unassembled WGS sequence"/>
</dbReference>
<dbReference type="Gene3D" id="3.60.10.10">
    <property type="entry name" value="Endonuclease/exonuclease/phosphatase"/>
    <property type="match status" value="1"/>
</dbReference>
<dbReference type="Pfam" id="PF19580">
    <property type="entry name" value="Exo_endo_phos_3"/>
    <property type="match status" value="1"/>
</dbReference>
<dbReference type="InterPro" id="IPR036691">
    <property type="entry name" value="Endo/exonu/phosph_ase_sf"/>
</dbReference>
<accession>A0A3M2HX41</accession>
<dbReference type="RefSeq" id="WP_122163935.1">
    <property type="nucleotide sequence ID" value="NZ_JAMOIB010000001.1"/>
</dbReference>
<protein>
    <recommendedName>
        <fullName evidence="1">Endonuclease/exonuclease/phosphatase domain-containing protein</fullName>
    </recommendedName>
</protein>
<name>A0A3M2HX41_9GAMM</name>
<dbReference type="SUPFAM" id="SSF56219">
    <property type="entry name" value="DNase I-like"/>
    <property type="match status" value="1"/>
</dbReference>
<dbReference type="EMBL" id="RFFM01000001">
    <property type="protein sequence ID" value="RMH91979.1"/>
    <property type="molecule type" value="Genomic_DNA"/>
</dbReference>
<dbReference type="GO" id="GO:0003824">
    <property type="term" value="F:catalytic activity"/>
    <property type="evidence" value="ECO:0007669"/>
    <property type="project" value="InterPro"/>
</dbReference>
<comment type="caution">
    <text evidence="2">The sequence shown here is derived from an EMBL/GenBank/DDBJ whole genome shotgun (WGS) entry which is preliminary data.</text>
</comment>
<proteinExistence type="predicted"/>
<evidence type="ECO:0000259" key="1">
    <source>
        <dbReference type="Pfam" id="PF19580"/>
    </source>
</evidence>
<reference evidence="2 3" key="1">
    <citation type="submission" date="2018-10" db="EMBL/GenBank/DDBJ databases">
        <title>Pseudomonas zhaodongensis NEAU-ST5-21(T) genome.</title>
        <authorList>
            <person name="Peng J."/>
            <person name="Liu Z.-P."/>
        </authorList>
    </citation>
    <scope>NUCLEOTIDE SEQUENCE [LARGE SCALE GENOMIC DNA]</scope>
    <source>
        <strain evidence="2 3">NEAU-ST5-21</strain>
    </source>
</reference>